<dbReference type="EMBL" id="FQVY01000006">
    <property type="protein sequence ID" value="SHG64060.1"/>
    <property type="molecule type" value="Genomic_DNA"/>
</dbReference>
<comment type="similarity">
    <text evidence="1 5">Belongs to the transferase hexapeptide repeat family.</text>
</comment>
<accession>A0AAQ1RX92</accession>
<dbReference type="PANTHER" id="PTHR43017:SF1">
    <property type="entry name" value="ACETYLTRANSFERASE YJL218W-RELATED"/>
    <property type="match status" value="1"/>
</dbReference>
<dbReference type="Proteomes" id="UP000184089">
    <property type="component" value="Unassembled WGS sequence"/>
</dbReference>
<keyword evidence="4 5" id="KW-0012">Acyltransferase</keyword>
<dbReference type="InterPro" id="IPR039369">
    <property type="entry name" value="LacA-like"/>
</dbReference>
<organism evidence="10 11">
    <name type="scientific">Bittarella massiliensis</name>
    <name type="common">ex Durand et al. 2017</name>
    <dbReference type="NCBI Taxonomy" id="1720313"/>
    <lineage>
        <taxon>Bacteria</taxon>
        <taxon>Bacillati</taxon>
        <taxon>Bacillota</taxon>
        <taxon>Clostridia</taxon>
        <taxon>Eubacteriales</taxon>
        <taxon>Oscillospiraceae</taxon>
        <taxon>Bittarella (ex Durand et al. 2017)</taxon>
    </lineage>
</organism>
<keyword evidence="3" id="KW-0677">Repeat</keyword>
<feature type="coiled-coil region" evidence="6">
    <location>
        <begin position="30"/>
        <end position="57"/>
    </location>
</feature>
<evidence type="ECO:0000313" key="10">
    <source>
        <dbReference type="EMBL" id="SHG64060.1"/>
    </source>
</evidence>
<dbReference type="InterPro" id="IPR024688">
    <property type="entry name" value="Mac_dom"/>
</dbReference>
<evidence type="ECO:0000256" key="3">
    <source>
        <dbReference type="ARBA" id="ARBA00022737"/>
    </source>
</evidence>
<dbReference type="SUPFAM" id="SSF51161">
    <property type="entry name" value="Trimeric LpxA-like enzymes"/>
    <property type="match status" value="1"/>
</dbReference>
<protein>
    <recommendedName>
        <fullName evidence="5">Acetyltransferase</fullName>
        <ecNumber evidence="5">2.3.1.-</ecNumber>
    </recommendedName>
</protein>
<evidence type="ECO:0000313" key="9">
    <source>
        <dbReference type="EMBL" id="MZL68355.1"/>
    </source>
</evidence>
<sequence>MYDTPPLRDNYGGYTKPWWEKAYKPGQLLYDYNQTRIDELERRRQILEEMLGDIGERELITPPFYCDQGENVHIGRQFYSNYNCILLDGERIDIGDRVLFGPNVTVCTFRHPIHPDERYGPDGSTTITLEPVVIEDDVWIGANCFIGPGVRIGHGSVVGAGSVVLKSIPPMSVAAGVPCRTIRPITDDDRVERPL</sequence>
<dbReference type="PANTHER" id="PTHR43017">
    <property type="entry name" value="GALACTOSIDE O-ACETYLTRANSFERASE"/>
    <property type="match status" value="1"/>
</dbReference>
<reference evidence="11" key="2">
    <citation type="submission" date="2016-11" db="EMBL/GenBank/DDBJ databases">
        <authorList>
            <person name="Jaros S."/>
            <person name="Januszkiewicz K."/>
            <person name="Wedrychowicz H."/>
        </authorList>
    </citation>
    <scope>NUCLEOTIDE SEQUENCE [LARGE SCALE GENOMIC DNA]</scope>
    <source>
        <strain evidence="11">DSM 4029</strain>
    </source>
</reference>
<dbReference type="Gene3D" id="2.160.10.10">
    <property type="entry name" value="Hexapeptide repeat proteins"/>
    <property type="match status" value="1"/>
</dbReference>
<keyword evidence="2 5" id="KW-0808">Transferase</keyword>
<reference evidence="8" key="4">
    <citation type="submission" date="2022-06" db="EMBL/GenBank/DDBJ databases">
        <title>Isolation of gut microbiota from human fecal samples.</title>
        <authorList>
            <person name="Pamer E.G."/>
            <person name="Barat B."/>
            <person name="Waligurski E."/>
            <person name="Medina S."/>
            <person name="Paddock L."/>
            <person name="Mostad J."/>
        </authorList>
    </citation>
    <scope>NUCLEOTIDE SEQUENCE</scope>
    <source>
        <strain evidence="8">DFI.7.96</strain>
    </source>
</reference>
<dbReference type="Pfam" id="PF00132">
    <property type="entry name" value="Hexapep"/>
    <property type="match status" value="1"/>
</dbReference>
<name>A0AAQ1RX92_9FIRM</name>
<evidence type="ECO:0000313" key="8">
    <source>
        <dbReference type="EMBL" id="MCQ4950142.1"/>
    </source>
</evidence>
<gene>
    <name evidence="9" type="ORF">GT747_01020</name>
    <name evidence="8" type="ORF">NE646_10760</name>
    <name evidence="10" type="ORF">SAMN05444424_2896</name>
</gene>
<evidence type="ECO:0000256" key="1">
    <source>
        <dbReference type="ARBA" id="ARBA00007274"/>
    </source>
</evidence>
<dbReference type="InterPro" id="IPR001451">
    <property type="entry name" value="Hexapep"/>
</dbReference>
<dbReference type="RefSeq" id="WP_021661346.1">
    <property type="nucleotide sequence ID" value="NZ_FQVY01000006.1"/>
</dbReference>
<dbReference type="EC" id="2.3.1.-" evidence="5"/>
<dbReference type="FunFam" id="2.160.10.10:FF:000025">
    <property type="entry name" value="Hexapeptide-repeat containing-acetyltransferase"/>
    <property type="match status" value="1"/>
</dbReference>
<proteinExistence type="inferred from homology"/>
<keyword evidence="6" id="KW-0175">Coiled coil</keyword>
<dbReference type="AlphaFoldDB" id="A0AAQ1RX92"/>
<feature type="domain" description="Maltose/galactoside acetyltransferase" evidence="7">
    <location>
        <begin position="27"/>
        <end position="55"/>
    </location>
</feature>
<reference evidence="10" key="1">
    <citation type="submission" date="2016-11" db="EMBL/GenBank/DDBJ databases">
        <authorList>
            <person name="Varghese N."/>
            <person name="Submissions S."/>
        </authorList>
    </citation>
    <scope>NUCLEOTIDE SEQUENCE</scope>
    <source>
        <strain evidence="10">DSM 4029</strain>
    </source>
</reference>
<dbReference type="CDD" id="cd03357">
    <property type="entry name" value="LbH_MAT_GAT"/>
    <property type="match status" value="1"/>
</dbReference>
<dbReference type="GO" id="GO:0008870">
    <property type="term" value="F:galactoside O-acetyltransferase activity"/>
    <property type="evidence" value="ECO:0007669"/>
    <property type="project" value="TreeGrafter"/>
</dbReference>
<evidence type="ECO:0000313" key="12">
    <source>
        <dbReference type="Proteomes" id="UP000474718"/>
    </source>
</evidence>
<evidence type="ECO:0000256" key="4">
    <source>
        <dbReference type="ARBA" id="ARBA00023315"/>
    </source>
</evidence>
<dbReference type="Proteomes" id="UP000474718">
    <property type="component" value="Unassembled WGS sequence"/>
</dbReference>
<comment type="caution">
    <text evidence="10">The sequence shown here is derived from an EMBL/GenBank/DDBJ whole genome shotgun (WGS) entry which is preliminary data.</text>
</comment>
<evidence type="ECO:0000256" key="2">
    <source>
        <dbReference type="ARBA" id="ARBA00022679"/>
    </source>
</evidence>
<dbReference type="EMBL" id="WWVX01000001">
    <property type="protein sequence ID" value="MZL68355.1"/>
    <property type="molecule type" value="Genomic_DNA"/>
</dbReference>
<dbReference type="Pfam" id="PF12464">
    <property type="entry name" value="Mac"/>
    <property type="match status" value="1"/>
</dbReference>
<evidence type="ECO:0000313" key="11">
    <source>
        <dbReference type="Proteomes" id="UP000184089"/>
    </source>
</evidence>
<dbReference type="InterPro" id="IPR011004">
    <property type="entry name" value="Trimer_LpxA-like_sf"/>
</dbReference>
<reference evidence="9 12" key="3">
    <citation type="journal article" date="2019" name="Nat. Med.">
        <title>A library of human gut bacterial isolates paired with longitudinal multiomics data enables mechanistic microbiome research.</title>
        <authorList>
            <person name="Poyet M."/>
            <person name="Groussin M."/>
            <person name="Gibbons S.M."/>
            <person name="Avila-Pacheco J."/>
            <person name="Jiang X."/>
            <person name="Kearney S.M."/>
            <person name="Perrotta A.R."/>
            <person name="Berdy B."/>
            <person name="Zhao S."/>
            <person name="Lieberman T.D."/>
            <person name="Swanson P.K."/>
            <person name="Smith M."/>
            <person name="Roesemann S."/>
            <person name="Alexander J.E."/>
            <person name="Rich S.A."/>
            <person name="Livny J."/>
            <person name="Vlamakis H."/>
            <person name="Clish C."/>
            <person name="Bullock K."/>
            <person name="Deik A."/>
            <person name="Scott J."/>
            <person name="Pierce K.A."/>
            <person name="Xavier R.J."/>
            <person name="Alm E.J."/>
        </authorList>
    </citation>
    <scope>NUCLEOTIDE SEQUENCE [LARGE SCALE GENOMIC DNA]</scope>
    <source>
        <strain evidence="9 12">BIOML-A2</strain>
    </source>
</reference>
<dbReference type="Proteomes" id="UP001205063">
    <property type="component" value="Unassembled WGS sequence"/>
</dbReference>
<evidence type="ECO:0000259" key="7">
    <source>
        <dbReference type="Pfam" id="PF12464"/>
    </source>
</evidence>
<evidence type="ECO:0000256" key="6">
    <source>
        <dbReference type="SAM" id="Coils"/>
    </source>
</evidence>
<keyword evidence="12" id="KW-1185">Reference proteome</keyword>
<evidence type="ECO:0000256" key="5">
    <source>
        <dbReference type="RuleBase" id="RU367021"/>
    </source>
</evidence>
<dbReference type="EMBL" id="JANGAB010000006">
    <property type="protein sequence ID" value="MCQ4950142.1"/>
    <property type="molecule type" value="Genomic_DNA"/>
</dbReference>